<evidence type="ECO:0000256" key="3">
    <source>
        <dbReference type="ARBA" id="ARBA00023016"/>
    </source>
</evidence>
<protein>
    <recommendedName>
        <fullName evidence="5">Heat-inducible transcription repressor HrcA</fullName>
    </recommendedName>
</protein>
<sequence length="387" mass="40362">MDATVTARQRQILIALCRQHALAGRPVASRALSSVHGLDWSPATIRSELAALERLGFVAKAHAAAGRVPTAEGWRVYVEQLPRTPAPPEHRRLLDAGLESGRDARTGLRSMARVLSHLAGCVAIGFVGEPRPAQVRGLELVPLADGEGRVLVMLGFDDGASSVRTVELQREVLGTEGELRRIQGLLRELTVGRSLTEASRELRELLAVEHERFDRCMAEALRVGLLLCVASFDPLWMQVAGQGSLVGPDGGVSAGPGADPQSIAELLALLEDYQQLAAILCQLLPEPAGVRVGEHRAAVRLDLGLSQLGAAGLGAGSSVGAGAALGTGLAVGAGLSLVGCRLRWGGASEGEGPPATAAVALLGSPRMDYEAVIPLVEYAARAMAARG</sequence>
<organism evidence="7 8">
    <name type="scientific">Plesiocystis pacifica SIR-1</name>
    <dbReference type="NCBI Taxonomy" id="391625"/>
    <lineage>
        <taxon>Bacteria</taxon>
        <taxon>Pseudomonadati</taxon>
        <taxon>Myxococcota</taxon>
        <taxon>Polyangia</taxon>
        <taxon>Nannocystales</taxon>
        <taxon>Nannocystaceae</taxon>
        <taxon>Plesiocystis</taxon>
    </lineage>
</organism>
<dbReference type="PIRSF" id="PIRSF005485">
    <property type="entry name" value="HrcA"/>
    <property type="match status" value="1"/>
</dbReference>
<accession>A6G321</accession>
<keyword evidence="4 5" id="KW-0804">Transcription</keyword>
<comment type="function">
    <text evidence="5">Negative regulator of class I heat shock genes (grpE-dnaK-dnaJ and groELS operons). Prevents heat-shock induction of these operons.</text>
</comment>
<proteinExistence type="inferred from homology"/>
<dbReference type="InterPro" id="IPR036388">
    <property type="entry name" value="WH-like_DNA-bd_sf"/>
</dbReference>
<gene>
    <name evidence="5 7" type="primary">hrcA</name>
    <name evidence="7" type="ORF">PPSIR1_16330</name>
</gene>
<dbReference type="SUPFAM" id="SSF55781">
    <property type="entry name" value="GAF domain-like"/>
    <property type="match status" value="1"/>
</dbReference>
<dbReference type="eggNOG" id="COG1420">
    <property type="taxonomic scope" value="Bacteria"/>
</dbReference>
<evidence type="ECO:0000256" key="1">
    <source>
        <dbReference type="ARBA" id="ARBA00022491"/>
    </source>
</evidence>
<comment type="similarity">
    <text evidence="5">Belongs to the HrcA family.</text>
</comment>
<evidence type="ECO:0000313" key="7">
    <source>
        <dbReference type="EMBL" id="EDM79646.1"/>
    </source>
</evidence>
<evidence type="ECO:0000256" key="4">
    <source>
        <dbReference type="ARBA" id="ARBA00023163"/>
    </source>
</evidence>
<dbReference type="STRING" id="391625.PPSIR1_16330"/>
<dbReference type="GO" id="GO:0045892">
    <property type="term" value="P:negative regulation of DNA-templated transcription"/>
    <property type="evidence" value="ECO:0007669"/>
    <property type="project" value="UniProtKB-UniRule"/>
</dbReference>
<evidence type="ECO:0000313" key="8">
    <source>
        <dbReference type="Proteomes" id="UP000005801"/>
    </source>
</evidence>
<evidence type="ECO:0000256" key="2">
    <source>
        <dbReference type="ARBA" id="ARBA00023015"/>
    </source>
</evidence>
<dbReference type="HAMAP" id="MF_00081">
    <property type="entry name" value="HrcA"/>
    <property type="match status" value="1"/>
</dbReference>
<reference evidence="7 8" key="1">
    <citation type="submission" date="2007-06" db="EMBL/GenBank/DDBJ databases">
        <authorList>
            <person name="Shimkets L."/>
            <person name="Ferriera S."/>
            <person name="Johnson J."/>
            <person name="Kravitz S."/>
            <person name="Beeson K."/>
            <person name="Sutton G."/>
            <person name="Rogers Y.-H."/>
            <person name="Friedman R."/>
            <person name="Frazier M."/>
            <person name="Venter J.C."/>
        </authorList>
    </citation>
    <scope>NUCLEOTIDE SEQUENCE [LARGE SCALE GENOMIC DNA]</scope>
    <source>
        <strain evidence="7 8">SIR-1</strain>
    </source>
</reference>
<keyword evidence="1 5" id="KW-0678">Repressor</keyword>
<dbReference type="AlphaFoldDB" id="A6G321"/>
<dbReference type="InterPro" id="IPR002571">
    <property type="entry name" value="HrcA"/>
</dbReference>
<dbReference type="EMBL" id="ABCS01000017">
    <property type="protein sequence ID" value="EDM79646.1"/>
    <property type="molecule type" value="Genomic_DNA"/>
</dbReference>
<dbReference type="PANTHER" id="PTHR34824:SF1">
    <property type="entry name" value="HEAT-INDUCIBLE TRANSCRIPTION REPRESSOR HRCA"/>
    <property type="match status" value="1"/>
</dbReference>
<keyword evidence="8" id="KW-1185">Reference proteome</keyword>
<evidence type="ECO:0000256" key="5">
    <source>
        <dbReference type="HAMAP-Rule" id="MF_00081"/>
    </source>
</evidence>
<dbReference type="Gene3D" id="1.10.10.10">
    <property type="entry name" value="Winged helix-like DNA-binding domain superfamily/Winged helix DNA-binding domain"/>
    <property type="match status" value="1"/>
</dbReference>
<dbReference type="Proteomes" id="UP000005801">
    <property type="component" value="Unassembled WGS sequence"/>
</dbReference>
<keyword evidence="2 5" id="KW-0805">Transcription regulation</keyword>
<dbReference type="OrthoDB" id="9783139at2"/>
<feature type="domain" description="Heat-inducible transcription repressor HrcA C-terminal" evidence="6">
    <location>
        <begin position="108"/>
        <end position="292"/>
    </location>
</feature>
<name>A6G321_9BACT</name>
<dbReference type="GO" id="GO:0003677">
    <property type="term" value="F:DNA binding"/>
    <property type="evidence" value="ECO:0007669"/>
    <property type="project" value="InterPro"/>
</dbReference>
<dbReference type="RefSeq" id="WP_006971120.1">
    <property type="nucleotide sequence ID" value="NZ_ABCS01000017.1"/>
</dbReference>
<dbReference type="SUPFAM" id="SSF46785">
    <property type="entry name" value="Winged helix' DNA-binding domain"/>
    <property type="match status" value="1"/>
</dbReference>
<dbReference type="InterPro" id="IPR021153">
    <property type="entry name" value="HrcA_C"/>
</dbReference>
<comment type="caution">
    <text evidence="7">The sequence shown here is derived from an EMBL/GenBank/DDBJ whole genome shotgun (WGS) entry which is preliminary data.</text>
</comment>
<dbReference type="PANTHER" id="PTHR34824">
    <property type="entry name" value="HEAT-INDUCIBLE TRANSCRIPTION REPRESSOR HRCA"/>
    <property type="match status" value="1"/>
</dbReference>
<dbReference type="Pfam" id="PF01628">
    <property type="entry name" value="HrcA"/>
    <property type="match status" value="1"/>
</dbReference>
<dbReference type="InterPro" id="IPR036390">
    <property type="entry name" value="WH_DNA-bd_sf"/>
</dbReference>
<keyword evidence="3 5" id="KW-0346">Stress response</keyword>
<evidence type="ECO:0000259" key="6">
    <source>
        <dbReference type="Pfam" id="PF01628"/>
    </source>
</evidence>